<evidence type="ECO:0000259" key="9">
    <source>
        <dbReference type="SMART" id="SM00859"/>
    </source>
</evidence>
<dbReference type="HAMAP" id="MF_00150">
    <property type="entry name" value="ArgC_type1"/>
    <property type="match status" value="1"/>
</dbReference>
<dbReference type="EMBL" id="JQIF01000001">
    <property type="protein sequence ID" value="KGJ55017.1"/>
    <property type="molecule type" value="Genomic_DNA"/>
</dbReference>
<evidence type="ECO:0000256" key="4">
    <source>
        <dbReference type="ARBA" id="ARBA00022857"/>
    </source>
</evidence>
<dbReference type="NCBIfam" id="TIGR01850">
    <property type="entry name" value="argC"/>
    <property type="match status" value="1"/>
</dbReference>
<dbReference type="SMART" id="SM00859">
    <property type="entry name" value="Semialdhyde_dh"/>
    <property type="match status" value="1"/>
</dbReference>
<comment type="similarity">
    <text evidence="7">Belongs to the NAGSA dehydrogenase family. Type 1 subfamily.</text>
</comment>
<dbReference type="CDD" id="cd23934">
    <property type="entry name" value="AGPR_1_C"/>
    <property type="match status" value="1"/>
</dbReference>
<dbReference type="GO" id="GO:0003942">
    <property type="term" value="F:N-acetyl-gamma-glutamyl-phosphate reductase activity"/>
    <property type="evidence" value="ECO:0007669"/>
    <property type="project" value="UniProtKB-UniRule"/>
</dbReference>
<dbReference type="FunFam" id="3.30.360.10:FF:000014">
    <property type="entry name" value="N-acetyl-gamma-glutamyl-phosphate reductase"/>
    <property type="match status" value="1"/>
</dbReference>
<dbReference type="Proteomes" id="UP000030008">
    <property type="component" value="Unassembled WGS sequence"/>
</dbReference>
<accession>A0A099ICY1</accession>
<dbReference type="InterPro" id="IPR023013">
    <property type="entry name" value="AGPR_AS"/>
</dbReference>
<dbReference type="GO" id="GO:0005737">
    <property type="term" value="C:cytoplasm"/>
    <property type="evidence" value="ECO:0007669"/>
    <property type="project" value="UniProtKB-SubCell"/>
</dbReference>
<keyword evidence="4 7" id="KW-0521">NADP</keyword>
<dbReference type="Pfam" id="PF22698">
    <property type="entry name" value="Semialdhyde_dhC_1"/>
    <property type="match status" value="1"/>
</dbReference>
<evidence type="ECO:0000256" key="6">
    <source>
        <dbReference type="ARBA" id="ARBA00050557"/>
    </source>
</evidence>
<dbReference type="EC" id="1.2.1.38" evidence="7"/>
<gene>
    <name evidence="7 10" type="primary">argC</name>
    <name evidence="10" type="ORF">CIAN88_00110</name>
</gene>
<dbReference type="CDD" id="cd17895">
    <property type="entry name" value="AGPR_1_N"/>
    <property type="match status" value="1"/>
</dbReference>
<comment type="caution">
    <text evidence="10">The sequence shown here is derived from an EMBL/GenBank/DDBJ whole genome shotgun (WGS) entry which is preliminary data.</text>
</comment>
<comment type="subcellular location">
    <subcellularLocation>
        <location evidence="7">Cytoplasm</location>
    </subcellularLocation>
</comment>
<dbReference type="GO" id="GO:0070401">
    <property type="term" value="F:NADP+ binding"/>
    <property type="evidence" value="ECO:0007669"/>
    <property type="project" value="InterPro"/>
</dbReference>
<evidence type="ECO:0000256" key="8">
    <source>
        <dbReference type="PROSITE-ProRule" id="PRU10010"/>
    </source>
</evidence>
<feature type="active site" evidence="7 8">
    <location>
        <position position="150"/>
    </location>
</feature>
<dbReference type="GO" id="GO:0051287">
    <property type="term" value="F:NAD binding"/>
    <property type="evidence" value="ECO:0007669"/>
    <property type="project" value="InterPro"/>
</dbReference>
<dbReference type="InterPro" id="IPR036291">
    <property type="entry name" value="NAD(P)-bd_dom_sf"/>
</dbReference>
<comment type="function">
    <text evidence="7">Catalyzes the NADPH-dependent reduction of N-acetyl-5-glutamyl phosphate to yield N-acetyl-L-glutamate 5-semialdehyde.</text>
</comment>
<dbReference type="InterPro" id="IPR050085">
    <property type="entry name" value="AGPR"/>
</dbReference>
<evidence type="ECO:0000313" key="10">
    <source>
        <dbReference type="EMBL" id="KGJ55017.1"/>
    </source>
</evidence>
<keyword evidence="2 7" id="KW-0055">Arginine biosynthesis</keyword>
<feature type="domain" description="Semialdehyde dehydrogenase NAD-binding" evidence="9">
    <location>
        <begin position="5"/>
        <end position="142"/>
    </location>
</feature>
<evidence type="ECO:0000256" key="5">
    <source>
        <dbReference type="ARBA" id="ARBA00023002"/>
    </source>
</evidence>
<keyword evidence="3 7" id="KW-0028">Amino-acid biosynthesis</keyword>
<keyword evidence="7" id="KW-0963">Cytoplasm</keyword>
<reference evidence="10 11" key="1">
    <citation type="submission" date="2014-08" db="EMBL/GenBank/DDBJ databases">
        <title>Clostridium innocuum, an unnegligible vancomycin-resistant pathogen causing extra-intestinal infections.</title>
        <authorList>
            <person name="Feng Y."/>
            <person name="Chiu C.-H."/>
        </authorList>
    </citation>
    <scope>NUCLEOTIDE SEQUENCE [LARGE SCALE GENOMIC DNA]</scope>
    <source>
        <strain evidence="10 11">AN88</strain>
    </source>
</reference>
<dbReference type="GO" id="GO:0006526">
    <property type="term" value="P:L-arginine biosynthetic process"/>
    <property type="evidence" value="ECO:0007669"/>
    <property type="project" value="UniProtKB-UniRule"/>
</dbReference>
<dbReference type="PROSITE" id="PS01224">
    <property type="entry name" value="ARGC"/>
    <property type="match status" value="1"/>
</dbReference>
<evidence type="ECO:0000256" key="1">
    <source>
        <dbReference type="ARBA" id="ARBA00004862"/>
    </source>
</evidence>
<evidence type="ECO:0000256" key="7">
    <source>
        <dbReference type="HAMAP-Rule" id="MF_00150"/>
    </source>
</evidence>
<dbReference type="Gene3D" id="3.30.360.10">
    <property type="entry name" value="Dihydrodipicolinate Reductase, domain 2"/>
    <property type="match status" value="1"/>
</dbReference>
<dbReference type="InterPro" id="IPR000706">
    <property type="entry name" value="AGPR_type-1"/>
</dbReference>
<name>A0A099ICY1_CLOIN</name>
<evidence type="ECO:0000313" key="11">
    <source>
        <dbReference type="Proteomes" id="UP000030008"/>
    </source>
</evidence>
<dbReference type="InterPro" id="IPR000534">
    <property type="entry name" value="Semialdehyde_DH_NAD-bd"/>
</dbReference>
<dbReference type="Pfam" id="PF01118">
    <property type="entry name" value="Semialdhyde_dh"/>
    <property type="match status" value="1"/>
</dbReference>
<protein>
    <recommendedName>
        <fullName evidence="7">N-acetyl-gamma-glutamyl-phosphate reductase</fullName>
        <shortName evidence="7">AGPR</shortName>
        <ecNumber evidence="7">1.2.1.38</ecNumber>
    </recommendedName>
    <alternativeName>
        <fullName evidence="7">N-acetyl-glutamate semialdehyde dehydrogenase</fullName>
        <shortName evidence="7">NAGSA dehydrogenase</shortName>
    </alternativeName>
</protein>
<comment type="catalytic activity">
    <reaction evidence="6 7">
        <text>N-acetyl-L-glutamate 5-semialdehyde + phosphate + NADP(+) = N-acetyl-L-glutamyl 5-phosphate + NADPH + H(+)</text>
        <dbReference type="Rhea" id="RHEA:21588"/>
        <dbReference type="ChEBI" id="CHEBI:15378"/>
        <dbReference type="ChEBI" id="CHEBI:29123"/>
        <dbReference type="ChEBI" id="CHEBI:43474"/>
        <dbReference type="ChEBI" id="CHEBI:57783"/>
        <dbReference type="ChEBI" id="CHEBI:57936"/>
        <dbReference type="ChEBI" id="CHEBI:58349"/>
        <dbReference type="EC" id="1.2.1.38"/>
    </reaction>
</comment>
<comment type="pathway">
    <text evidence="1 7">Amino-acid biosynthesis; L-arginine biosynthesis; N(2)-acetyl-L-ornithine from L-glutamate: step 3/4.</text>
</comment>
<organism evidence="10 11">
    <name type="scientific">Clostridium innocuum</name>
    <dbReference type="NCBI Taxonomy" id="1522"/>
    <lineage>
        <taxon>Bacteria</taxon>
        <taxon>Bacillati</taxon>
        <taxon>Bacillota</taxon>
        <taxon>Clostridia</taxon>
        <taxon>Eubacteriales</taxon>
        <taxon>Clostridiaceae</taxon>
        <taxon>Clostridium</taxon>
    </lineage>
</organism>
<evidence type="ECO:0000256" key="2">
    <source>
        <dbReference type="ARBA" id="ARBA00022571"/>
    </source>
</evidence>
<sequence length="346" mass="38485">MKLIKAGVIGASGYAGAELVRLLLMHPYAELTAISSQSYTGKPISELYPGFYQLCDMVFSDEDTVIAASDIVFASLPHGLSEPLARKCYDAHVKFIDLGADFRLRDEQDYREWYKLDYHDSELHELAVYGLPELYRAQIKGADIIGNPGCYPTSIALALAPLMKLGLVNEQHIIIDAKSGTTGAGKGLSDNTHFPRCNEAFAPYKVAAHRHTPEIEQTLSELCHSKASITFTPHLLPINRGIISTIYVDLTDEAILEELWSMYRLFYQDEPFVRVLPLGSCADLKYIKYSNFCDVSLHMDARNNRLILVSAIDNMVKGAAGQAIQNMNILFDCKEDSGLMYVPASF</sequence>
<dbReference type="AlphaFoldDB" id="A0A099ICY1"/>
<dbReference type="InterPro" id="IPR058924">
    <property type="entry name" value="AGPR_dimerisation_dom"/>
</dbReference>
<evidence type="ECO:0000256" key="3">
    <source>
        <dbReference type="ARBA" id="ARBA00022605"/>
    </source>
</evidence>
<dbReference type="SUPFAM" id="SSF55347">
    <property type="entry name" value="Glyceraldehyde-3-phosphate dehydrogenase-like, C-terminal domain"/>
    <property type="match status" value="1"/>
</dbReference>
<dbReference type="UniPathway" id="UPA00068">
    <property type="reaction ID" value="UER00108"/>
</dbReference>
<dbReference type="PANTHER" id="PTHR32338:SF10">
    <property type="entry name" value="N-ACETYL-GAMMA-GLUTAMYL-PHOSPHATE REDUCTASE, CHLOROPLASTIC-RELATED"/>
    <property type="match status" value="1"/>
</dbReference>
<dbReference type="PANTHER" id="PTHR32338">
    <property type="entry name" value="N-ACETYL-GAMMA-GLUTAMYL-PHOSPHATE REDUCTASE, CHLOROPLASTIC-RELATED-RELATED"/>
    <property type="match status" value="1"/>
</dbReference>
<keyword evidence="5 7" id="KW-0560">Oxidoreductase</keyword>
<dbReference type="Gene3D" id="3.40.50.720">
    <property type="entry name" value="NAD(P)-binding Rossmann-like Domain"/>
    <property type="match status" value="1"/>
</dbReference>
<dbReference type="SUPFAM" id="SSF51735">
    <property type="entry name" value="NAD(P)-binding Rossmann-fold domains"/>
    <property type="match status" value="1"/>
</dbReference>
<dbReference type="RefSeq" id="WP_044903313.1">
    <property type="nucleotide sequence ID" value="NZ_JAQCQO010000007.1"/>
</dbReference>
<proteinExistence type="inferred from homology"/>